<protein>
    <submittedName>
        <fullName evidence="10">Phenolphthiocerol synthesis polyketide synthase type I Pks15/1</fullName>
        <ecNumber evidence="10">2.3.1.41</ecNumber>
    </submittedName>
</protein>
<dbReference type="Gene3D" id="3.40.50.720">
    <property type="entry name" value="NAD(P)-binding Rossmann-like Domain"/>
    <property type="match status" value="2"/>
</dbReference>
<keyword evidence="7 10" id="KW-0012">Acyltransferase</keyword>
<dbReference type="GO" id="GO:0031177">
    <property type="term" value="F:phosphopantetheine binding"/>
    <property type="evidence" value="ECO:0007669"/>
    <property type="project" value="InterPro"/>
</dbReference>
<dbReference type="InterPro" id="IPR036299">
    <property type="entry name" value="Polyketide_synth_docking_sf"/>
</dbReference>
<dbReference type="InterPro" id="IPR015083">
    <property type="entry name" value="NorB/c/GfsB-D-like_docking"/>
</dbReference>
<dbReference type="InterPro" id="IPR014043">
    <property type="entry name" value="Acyl_transferase_dom"/>
</dbReference>
<keyword evidence="3" id="KW-0597">Phosphoprotein</keyword>
<dbReference type="RefSeq" id="WP_103566310.1">
    <property type="nucleotide sequence ID" value="NZ_MTBP01000005.1"/>
</dbReference>
<dbReference type="SUPFAM" id="SSF47336">
    <property type="entry name" value="ACP-like"/>
    <property type="match status" value="1"/>
</dbReference>
<dbReference type="Gene3D" id="6.10.140.1830">
    <property type="match status" value="1"/>
</dbReference>
<dbReference type="InterPro" id="IPR016039">
    <property type="entry name" value="Thiolase-like"/>
</dbReference>
<dbReference type="PROSITE" id="PS00606">
    <property type="entry name" value="KS3_1"/>
    <property type="match status" value="1"/>
</dbReference>
<dbReference type="Gene3D" id="3.30.70.3290">
    <property type="match status" value="1"/>
</dbReference>
<proteinExistence type="predicted"/>
<comment type="caution">
    <text evidence="10">The sequence shown here is derived from an EMBL/GenBank/DDBJ whole genome shotgun (WGS) entry which is preliminary data.</text>
</comment>
<reference evidence="10 11" key="1">
    <citation type="journal article" date="2017" name="Chemistry">
        <title>Isolation, Biosynthesis and Chemical Modifications of Rubterolones A-F: Rare Tropolone Alkaloids from Actinomadura sp. 5-2.</title>
        <authorList>
            <person name="Guo H."/>
            <person name="Benndorf R."/>
            <person name="Leichnitz D."/>
            <person name="Klassen J.L."/>
            <person name="Vollmers J."/>
            <person name="Gorls H."/>
            <person name="Steinacker M."/>
            <person name="Weigel C."/>
            <person name="Dahse H.M."/>
            <person name="Kaster A.K."/>
            <person name="de Beer Z.W."/>
            <person name="Poulsen M."/>
            <person name="Beemelmanns C."/>
        </authorList>
    </citation>
    <scope>NUCLEOTIDE SEQUENCE [LARGE SCALE GENOMIC DNA]</scope>
    <source>
        <strain evidence="10 11">5-2</strain>
    </source>
</reference>
<dbReference type="GO" id="GO:0004312">
    <property type="term" value="F:fatty acid synthase activity"/>
    <property type="evidence" value="ECO:0007669"/>
    <property type="project" value="TreeGrafter"/>
</dbReference>
<evidence type="ECO:0000313" key="10">
    <source>
        <dbReference type="EMBL" id="POM22540.1"/>
    </source>
</evidence>
<dbReference type="SUPFAM" id="SSF55048">
    <property type="entry name" value="Probable ACP-binding domain of malonyl-CoA ACP transacylase"/>
    <property type="match status" value="1"/>
</dbReference>
<evidence type="ECO:0000256" key="3">
    <source>
        <dbReference type="ARBA" id="ARBA00022553"/>
    </source>
</evidence>
<dbReference type="Pfam" id="PF08990">
    <property type="entry name" value="Docking"/>
    <property type="match status" value="1"/>
</dbReference>
<evidence type="ECO:0000256" key="7">
    <source>
        <dbReference type="ARBA" id="ARBA00023315"/>
    </source>
</evidence>
<dbReference type="InterPro" id="IPR057326">
    <property type="entry name" value="KR_dom"/>
</dbReference>
<dbReference type="InterPro" id="IPR050091">
    <property type="entry name" value="PKS_NRPS_Biosynth_Enz"/>
</dbReference>
<dbReference type="Proteomes" id="UP000242367">
    <property type="component" value="Unassembled WGS sequence"/>
</dbReference>
<dbReference type="SUPFAM" id="SSF51735">
    <property type="entry name" value="NAD(P)-binding Rossmann-fold domains"/>
    <property type="match status" value="2"/>
</dbReference>
<gene>
    <name evidence="10" type="ORF">BTM25_54900</name>
</gene>
<sequence length="1401" mass="148235">MATEQTTEDKLVAYLKRVTADLQRTRKRLEEVEAKQDEPIAIVAMSCRYPGGVRSPEELWRLVEQELDVVGDLPADRGWAVDELYDPDPGASGKTYAREGGFLYDAADFDPEFFGISPREALAIDPQQRLLLELTWEAMERAGIGPVSLRGSRTGVFAGVMYSDYAARLMVAPPEEFEAVLGSGSAPSIASGRVAYTFGLEGPAVTVDTACSSSLVAVHLASQALRKGDCDLALAGGVTVMATPTLFVEFSRQRGLAPDGRCKPFAAAADGTGWAEGAGLLLLERLSDAQRNGHPVLAVVRGSAVNQDGASNGLTAPNGPSQQRVIRQALDDARLAPGDVDAVEAHGTGTTLGDPIEAQALLATYGQDREHPLQLGALKSNIGHTQAAAGVAGVIKMVQAIRHGRLPKTLHIDAPTPHVEWDAGSVELLDEARAWPETGRPRRAGVSSFGISGTNAHVIVEQPPAPEGTDEPATPGVLPWVLSARTEQGLRRQARRLRDRLGPETTDLQVAHGLATGRSPFEHRAVVVAQDRTEFLRGLDVLAEGDTATNVVKDVAAPGRLAFLFTGQGSQRAGMGRELYETYPVFAAALDAIAERVGLPLKEVMFGDDPRLNETRFTQTSLFALEVALFRLLESWGVTPDHLLGHSIGELAAAHVAGVLDLDDACTLVAARARLMQDLPEGGAMAQLQATEEEVLPLLDATVSIAAVNGPRSVVVSGDAESVARVGREFKSKALKVSHAFHSPHTDGVLDAFRAVAETLTYRRPRIPIAANTEGDVATPEYWVRHIRDAVRFHDGVRALDAAGARVYLELGPDPVLTSLAHAALPESGAVFAPALRSRRPERRTLLTALGRLHARGADVDFGRVVGPRPAGHADLPTYPFERRRYWLDARPVETAQGASPERRFWDAVEGGDLAELAACLDVDGGGRAALAELLPALSALRRQRDWRFRVGWRAVPEAPARSRPGTWLLVGPDEPAIAAALTAHGHEVVAVPGPDAVPAGAAPAGVLSLLPGVAANRALIEALETAKVTAPLWIATRATVAVGPSDVVADDPVQAELWGLPARLVDLPELLDAPALDRLPDVLGAEDGEERIALRGTGAFAPRLEQAAPAAARWRPSGTVLVVGAGGHAARWLARNGAEHLVLTEPLPEGVDVPVTVAGCDPGALLAAVTGDLPPLTAVVLAEPMPVPVLRRWHELTEPLDLTAFVMFTSTAAVFGGPAEDAGAAAYAEALARRRRQKGLPALAVAWGVDASVAGPAASVLEEAVAEGRPAVVVADIDWATFVPSLRDPRLVAELPAAAPHLAFADASPEGAEFLRRLAEAAPEDGDALLLDAVVTYAGETLGQPLGPDDVFLDAGFSSFTALEFSNRLRAATGVVVPTVAIYDHPTPRDLVHHLRKESS</sequence>
<evidence type="ECO:0000313" key="11">
    <source>
        <dbReference type="Proteomes" id="UP000242367"/>
    </source>
</evidence>
<evidence type="ECO:0000259" key="9">
    <source>
        <dbReference type="PROSITE" id="PS52004"/>
    </source>
</evidence>
<dbReference type="Pfam" id="PF18369">
    <property type="entry name" value="PKS_DE"/>
    <property type="match status" value="1"/>
</dbReference>
<dbReference type="InterPro" id="IPR016035">
    <property type="entry name" value="Acyl_Trfase/lysoPLipase"/>
</dbReference>
<dbReference type="EC" id="2.3.1.41" evidence="10"/>
<evidence type="ECO:0000256" key="5">
    <source>
        <dbReference type="ARBA" id="ARBA00023194"/>
    </source>
</evidence>
<dbReference type="Pfam" id="PF00109">
    <property type="entry name" value="ketoacyl-synt"/>
    <property type="match status" value="1"/>
</dbReference>
<evidence type="ECO:0000256" key="4">
    <source>
        <dbReference type="ARBA" id="ARBA00022679"/>
    </source>
</evidence>
<dbReference type="InterPro" id="IPR041618">
    <property type="entry name" value="PKS_DE"/>
</dbReference>
<dbReference type="InterPro" id="IPR009081">
    <property type="entry name" value="PP-bd_ACP"/>
</dbReference>
<dbReference type="FunFam" id="3.40.47.10:FF:000019">
    <property type="entry name" value="Polyketide synthase type I"/>
    <property type="match status" value="1"/>
</dbReference>
<dbReference type="GO" id="GO:0033068">
    <property type="term" value="P:macrolide biosynthetic process"/>
    <property type="evidence" value="ECO:0007669"/>
    <property type="project" value="UniProtKB-ARBA"/>
</dbReference>
<dbReference type="Pfam" id="PF08659">
    <property type="entry name" value="KR"/>
    <property type="match status" value="1"/>
</dbReference>
<feature type="domain" description="Carrier" evidence="8">
    <location>
        <begin position="1325"/>
        <end position="1400"/>
    </location>
</feature>
<dbReference type="InterPro" id="IPR036736">
    <property type="entry name" value="ACP-like_sf"/>
</dbReference>
<keyword evidence="4 10" id="KW-0808">Transferase</keyword>
<dbReference type="GO" id="GO:0004315">
    <property type="term" value="F:3-oxoacyl-[acyl-carrier-protein] synthase activity"/>
    <property type="evidence" value="ECO:0007669"/>
    <property type="project" value="UniProtKB-EC"/>
</dbReference>
<dbReference type="EMBL" id="MTBP01000005">
    <property type="protein sequence ID" value="POM22540.1"/>
    <property type="molecule type" value="Genomic_DNA"/>
</dbReference>
<dbReference type="InterPro" id="IPR020806">
    <property type="entry name" value="PKS_PP-bd"/>
</dbReference>
<dbReference type="Pfam" id="PF00698">
    <property type="entry name" value="Acyl_transf_1"/>
    <property type="match status" value="1"/>
</dbReference>
<evidence type="ECO:0000256" key="6">
    <source>
        <dbReference type="ARBA" id="ARBA00023268"/>
    </source>
</evidence>
<evidence type="ECO:0000256" key="2">
    <source>
        <dbReference type="ARBA" id="ARBA00022450"/>
    </source>
</evidence>
<dbReference type="Pfam" id="PF00550">
    <property type="entry name" value="PP-binding"/>
    <property type="match status" value="1"/>
</dbReference>
<dbReference type="PROSITE" id="PS50075">
    <property type="entry name" value="CARRIER"/>
    <property type="match status" value="1"/>
</dbReference>
<dbReference type="Gene3D" id="3.40.366.10">
    <property type="entry name" value="Malonyl-Coenzyme A Acyl Carrier Protein, domain 2"/>
    <property type="match status" value="1"/>
</dbReference>
<dbReference type="Pfam" id="PF16197">
    <property type="entry name" value="KAsynt_C_assoc"/>
    <property type="match status" value="1"/>
</dbReference>
<keyword evidence="11" id="KW-1185">Reference proteome</keyword>
<dbReference type="InterPro" id="IPR036291">
    <property type="entry name" value="NAD(P)-bd_dom_sf"/>
</dbReference>
<dbReference type="Gene3D" id="3.40.47.10">
    <property type="match status" value="1"/>
</dbReference>
<dbReference type="InterPro" id="IPR016036">
    <property type="entry name" value="Malonyl_transacylase_ACP-bd"/>
</dbReference>
<dbReference type="InterPro" id="IPR014031">
    <property type="entry name" value="Ketoacyl_synth_C"/>
</dbReference>
<dbReference type="InterPro" id="IPR013968">
    <property type="entry name" value="PKS_KR"/>
</dbReference>
<organism evidence="10 11">
    <name type="scientific">Actinomadura rubteroloni</name>
    <dbReference type="NCBI Taxonomy" id="1926885"/>
    <lineage>
        <taxon>Bacteria</taxon>
        <taxon>Bacillati</taxon>
        <taxon>Actinomycetota</taxon>
        <taxon>Actinomycetes</taxon>
        <taxon>Streptosporangiales</taxon>
        <taxon>Thermomonosporaceae</taxon>
        <taxon>Actinomadura</taxon>
    </lineage>
</organism>
<dbReference type="SMART" id="SM00822">
    <property type="entry name" value="PKS_KR"/>
    <property type="match status" value="1"/>
</dbReference>
<keyword evidence="6" id="KW-0511">Multifunctional enzyme</keyword>
<dbReference type="CDD" id="cd00833">
    <property type="entry name" value="PKS"/>
    <property type="match status" value="1"/>
</dbReference>
<dbReference type="InterPro" id="IPR018201">
    <property type="entry name" value="Ketoacyl_synth_AS"/>
</dbReference>
<comment type="cofactor">
    <cofactor evidence="1">
        <name>pantetheine 4'-phosphate</name>
        <dbReference type="ChEBI" id="CHEBI:47942"/>
    </cofactor>
</comment>
<dbReference type="PANTHER" id="PTHR43775:SF51">
    <property type="entry name" value="INACTIVE PHENOLPHTHIOCEROL SYNTHESIS POLYKETIDE SYNTHASE TYPE I PKS1-RELATED"/>
    <property type="match status" value="1"/>
</dbReference>
<dbReference type="InterPro" id="IPR020841">
    <property type="entry name" value="PKS_Beta-ketoAc_synthase_dom"/>
</dbReference>
<dbReference type="GO" id="GO:0006633">
    <property type="term" value="P:fatty acid biosynthetic process"/>
    <property type="evidence" value="ECO:0007669"/>
    <property type="project" value="InterPro"/>
</dbReference>
<evidence type="ECO:0000256" key="1">
    <source>
        <dbReference type="ARBA" id="ARBA00001957"/>
    </source>
</evidence>
<keyword evidence="5" id="KW-0045">Antibiotic biosynthesis</keyword>
<dbReference type="SMART" id="SM00825">
    <property type="entry name" value="PKS_KS"/>
    <property type="match status" value="1"/>
</dbReference>
<dbReference type="InterPro" id="IPR032821">
    <property type="entry name" value="PKS_assoc"/>
</dbReference>
<evidence type="ECO:0000259" key="8">
    <source>
        <dbReference type="PROSITE" id="PS50075"/>
    </source>
</evidence>
<dbReference type="SUPFAM" id="SSF101173">
    <property type="entry name" value="Docking domain B of the erythromycin polyketide synthase (DEBS)"/>
    <property type="match status" value="1"/>
</dbReference>
<feature type="domain" description="Ketosynthase family 3 (KS3)" evidence="9">
    <location>
        <begin position="37"/>
        <end position="462"/>
    </location>
</feature>
<dbReference type="SUPFAM" id="SSF53901">
    <property type="entry name" value="Thiolase-like"/>
    <property type="match status" value="1"/>
</dbReference>
<dbReference type="PANTHER" id="PTHR43775">
    <property type="entry name" value="FATTY ACID SYNTHASE"/>
    <property type="match status" value="1"/>
</dbReference>
<dbReference type="Gene3D" id="1.10.1200.10">
    <property type="entry name" value="ACP-like"/>
    <property type="match status" value="1"/>
</dbReference>
<dbReference type="InterPro" id="IPR001227">
    <property type="entry name" value="Ac_transferase_dom_sf"/>
</dbReference>
<dbReference type="SMART" id="SM00827">
    <property type="entry name" value="PKS_AT"/>
    <property type="match status" value="1"/>
</dbReference>
<dbReference type="PROSITE" id="PS52004">
    <property type="entry name" value="KS3_2"/>
    <property type="match status" value="1"/>
</dbReference>
<dbReference type="Pfam" id="PF02801">
    <property type="entry name" value="Ketoacyl-synt_C"/>
    <property type="match status" value="1"/>
</dbReference>
<dbReference type="SUPFAM" id="SSF52151">
    <property type="entry name" value="FabD/lysophospholipase-like"/>
    <property type="match status" value="1"/>
</dbReference>
<dbReference type="SMART" id="SM00823">
    <property type="entry name" value="PKS_PP"/>
    <property type="match status" value="1"/>
</dbReference>
<keyword evidence="2" id="KW-0596">Phosphopantetheine</keyword>
<dbReference type="InterPro" id="IPR014030">
    <property type="entry name" value="Ketoacyl_synth_N"/>
</dbReference>
<accession>A0A2P4UBV8</accession>
<name>A0A2P4UBV8_9ACTN</name>